<sequence length="55" mass="6221">MREEQLSIDALAISRELEKLKKTLAEGYDEQLFVIGSACTEVANWTGNYEEIAKD</sequence>
<protein>
    <submittedName>
        <fullName evidence="1">Uncharacterized protein</fullName>
    </submittedName>
</protein>
<reference evidence="2" key="1">
    <citation type="submission" date="2021-01" db="EMBL/GenBank/DDBJ databases">
        <title>Caligus Genome Assembly.</title>
        <authorList>
            <person name="Gallardo-Escarate C."/>
        </authorList>
    </citation>
    <scope>NUCLEOTIDE SEQUENCE [LARGE SCALE GENOMIC DNA]</scope>
</reference>
<dbReference type="Proteomes" id="UP000595437">
    <property type="component" value="Chromosome 7"/>
</dbReference>
<proteinExistence type="predicted"/>
<dbReference type="EMBL" id="CP045896">
    <property type="protein sequence ID" value="QQP50747.1"/>
    <property type="molecule type" value="Genomic_DNA"/>
</dbReference>
<gene>
    <name evidence="1" type="ORF">FKW44_011867</name>
</gene>
<evidence type="ECO:0000313" key="1">
    <source>
        <dbReference type="EMBL" id="QQP50747.1"/>
    </source>
</evidence>
<organism evidence="1 2">
    <name type="scientific">Caligus rogercresseyi</name>
    <name type="common">Sea louse</name>
    <dbReference type="NCBI Taxonomy" id="217165"/>
    <lineage>
        <taxon>Eukaryota</taxon>
        <taxon>Metazoa</taxon>
        <taxon>Ecdysozoa</taxon>
        <taxon>Arthropoda</taxon>
        <taxon>Crustacea</taxon>
        <taxon>Multicrustacea</taxon>
        <taxon>Hexanauplia</taxon>
        <taxon>Copepoda</taxon>
        <taxon>Siphonostomatoida</taxon>
        <taxon>Caligidae</taxon>
        <taxon>Caligus</taxon>
    </lineage>
</organism>
<dbReference type="AlphaFoldDB" id="A0A7T8HIK8"/>
<keyword evidence="2" id="KW-1185">Reference proteome</keyword>
<accession>A0A7T8HIK8</accession>
<name>A0A7T8HIK8_CALRO</name>
<evidence type="ECO:0000313" key="2">
    <source>
        <dbReference type="Proteomes" id="UP000595437"/>
    </source>
</evidence>